<evidence type="ECO:0000313" key="4">
    <source>
        <dbReference type="Proteomes" id="UP000186601"/>
    </source>
</evidence>
<evidence type="ECO:0000313" key="3">
    <source>
        <dbReference type="EMBL" id="PSR75933.1"/>
    </source>
</evidence>
<feature type="region of interest" description="Disordered" evidence="1">
    <location>
        <begin position="37"/>
        <end position="68"/>
    </location>
</feature>
<feature type="compositionally biased region" description="Low complexity" evidence="1">
    <location>
        <begin position="86"/>
        <end position="112"/>
    </location>
</feature>
<dbReference type="EMBL" id="MLYV02000872">
    <property type="protein sequence ID" value="PSR75933.1"/>
    <property type="molecule type" value="Genomic_DNA"/>
</dbReference>
<gene>
    <name evidence="3" type="ORF">PHLCEN_2v8847</name>
</gene>
<dbReference type="OrthoDB" id="2757553at2759"/>
<comment type="caution">
    <text evidence="3">The sequence shown here is derived from an EMBL/GenBank/DDBJ whole genome shotgun (WGS) entry which is preliminary data.</text>
</comment>
<dbReference type="STRING" id="98765.A0A2R6NTF6"/>
<organism evidence="3 4">
    <name type="scientific">Hermanssonia centrifuga</name>
    <dbReference type="NCBI Taxonomy" id="98765"/>
    <lineage>
        <taxon>Eukaryota</taxon>
        <taxon>Fungi</taxon>
        <taxon>Dikarya</taxon>
        <taxon>Basidiomycota</taxon>
        <taxon>Agaricomycotina</taxon>
        <taxon>Agaricomycetes</taxon>
        <taxon>Polyporales</taxon>
        <taxon>Meruliaceae</taxon>
        <taxon>Hermanssonia</taxon>
    </lineage>
</organism>
<dbReference type="AlphaFoldDB" id="A0A2R6NTF6"/>
<feature type="region of interest" description="Disordered" evidence="1">
    <location>
        <begin position="84"/>
        <end position="134"/>
    </location>
</feature>
<dbReference type="Pfam" id="PF20411">
    <property type="entry name" value="DUF6697"/>
    <property type="match status" value="1"/>
</dbReference>
<dbReference type="Proteomes" id="UP000186601">
    <property type="component" value="Unassembled WGS sequence"/>
</dbReference>
<sequence length="415" mass="45763">MALSEEEWVAELLRRITAKHEEKMALDISRNQTVKEISSLEASSKKAADEQPPAPQHRDQAIQVDRQTVDIAIQTDPILAAPAVQSRPLTSAAARPAAQTANAPPQRPAQASESRPANDAGRRRQPTTGRATSYYELPHIPAARRQVLEAFPEVYVPAGSAEDEIEFSRPELSAKLGGGQQGVDGKFGHKLKPLAQKHELSGCIYPQRHLNIWLPRKPGEHGYLFLGLRGPGRDHEKFLTATPRAMFVCEGKSRWRYYGLYTAERNPERDLTMEEWQALPDEFKLGDSSYSAMTLCKRLGGSIYDSLFKSDKPNHDKQVAEIRTDYDEGRLRVPCITLQCVGYNEELIADLKNDAAKSTSSGTNVRKVTLRLGDPSAHASLGKRKRAALAESDSEDNLDIPAAPPRPSGSASLEA</sequence>
<evidence type="ECO:0000256" key="1">
    <source>
        <dbReference type="SAM" id="MobiDB-lite"/>
    </source>
</evidence>
<accession>A0A2R6NTF6</accession>
<dbReference type="InterPro" id="IPR046520">
    <property type="entry name" value="DUF6697"/>
</dbReference>
<name>A0A2R6NTF6_9APHY</name>
<keyword evidence="4" id="KW-1185">Reference proteome</keyword>
<feature type="domain" description="DUF6697" evidence="2">
    <location>
        <begin position="167"/>
        <end position="352"/>
    </location>
</feature>
<evidence type="ECO:0000259" key="2">
    <source>
        <dbReference type="Pfam" id="PF20411"/>
    </source>
</evidence>
<feature type="region of interest" description="Disordered" evidence="1">
    <location>
        <begin position="376"/>
        <end position="415"/>
    </location>
</feature>
<proteinExistence type="predicted"/>
<reference evidence="3 4" key="1">
    <citation type="submission" date="2018-02" db="EMBL/GenBank/DDBJ databases">
        <title>Genome sequence of the basidiomycete white-rot fungus Phlebia centrifuga.</title>
        <authorList>
            <person name="Granchi Z."/>
            <person name="Peng M."/>
            <person name="de Vries R.P."/>
            <person name="Hilden K."/>
            <person name="Makela M.R."/>
            <person name="Grigoriev I."/>
            <person name="Riley R."/>
        </authorList>
    </citation>
    <scope>NUCLEOTIDE SEQUENCE [LARGE SCALE GENOMIC DNA]</scope>
    <source>
        <strain evidence="3 4">FBCC195</strain>
    </source>
</reference>
<protein>
    <recommendedName>
        <fullName evidence="2">DUF6697 domain-containing protein</fullName>
    </recommendedName>
</protein>